<dbReference type="Proteomes" id="UP000228621">
    <property type="component" value="Unassembled WGS sequence"/>
</dbReference>
<dbReference type="OrthoDB" id="9776801at2"/>
<evidence type="ECO:0000256" key="3">
    <source>
        <dbReference type="ARBA" id="ARBA00022729"/>
    </source>
</evidence>
<feature type="chain" id="PRO_5012834003" evidence="4">
    <location>
        <begin position="29"/>
        <end position="364"/>
    </location>
</feature>
<reference evidence="6" key="1">
    <citation type="journal article" date="2019" name="Genome Announc.">
        <title>Draft Genome Sequence of Pseudoalteromonas piscicida Strain 36Y ROTHPW, an Hypersaline Seawater Isolate from the South Coast of Sonora, Mexico.</title>
        <authorList>
            <person name="Sanchez-Diaz R."/>
            <person name="Molina-Garza Z.J."/>
            <person name="Cruz-Suarez L.E."/>
            <person name="Selvin J."/>
            <person name="Kiran G.S."/>
            <person name="Ibarra-Gamez J.C."/>
            <person name="Gomez-Gil B."/>
            <person name="Galaviz-Silva L."/>
        </authorList>
    </citation>
    <scope>NUCLEOTIDE SEQUENCE [LARGE SCALE GENOMIC DNA]</scope>
    <source>
        <strain evidence="6">36Y_RITHPW</strain>
    </source>
</reference>
<evidence type="ECO:0000256" key="1">
    <source>
        <dbReference type="ARBA" id="ARBA00009023"/>
    </source>
</evidence>
<dbReference type="AlphaFoldDB" id="A0A2A5JQS2"/>
<dbReference type="PANTHER" id="PTHR33376:SF7">
    <property type="entry name" value="C4-DICARBOXYLATE-BINDING PROTEIN DCTB"/>
    <property type="match status" value="1"/>
</dbReference>
<accession>A0A2A5JQS2</accession>
<keyword evidence="2" id="KW-0813">Transport</keyword>
<dbReference type="InterPro" id="IPR038404">
    <property type="entry name" value="TRAP_DctP_sf"/>
</dbReference>
<name>A0A2A5JQS2_PSEO7</name>
<dbReference type="EMBL" id="NKHF01000047">
    <property type="protein sequence ID" value="PCK31717.1"/>
    <property type="molecule type" value="Genomic_DNA"/>
</dbReference>
<evidence type="ECO:0000256" key="2">
    <source>
        <dbReference type="ARBA" id="ARBA00022448"/>
    </source>
</evidence>
<organism evidence="5 6">
    <name type="scientific">Pseudoalteromonas piscicida</name>
    <dbReference type="NCBI Taxonomy" id="43662"/>
    <lineage>
        <taxon>Bacteria</taxon>
        <taxon>Pseudomonadati</taxon>
        <taxon>Pseudomonadota</taxon>
        <taxon>Gammaproteobacteria</taxon>
        <taxon>Alteromonadales</taxon>
        <taxon>Pseudoalteromonadaceae</taxon>
        <taxon>Pseudoalteromonas</taxon>
    </lineage>
</organism>
<dbReference type="InterPro" id="IPR018389">
    <property type="entry name" value="DctP_fam"/>
</dbReference>
<dbReference type="GO" id="GO:0055085">
    <property type="term" value="P:transmembrane transport"/>
    <property type="evidence" value="ECO:0007669"/>
    <property type="project" value="InterPro"/>
</dbReference>
<evidence type="ECO:0000313" key="6">
    <source>
        <dbReference type="Proteomes" id="UP000228621"/>
    </source>
</evidence>
<feature type="signal peptide" evidence="4">
    <location>
        <begin position="1"/>
        <end position="28"/>
    </location>
</feature>
<evidence type="ECO:0000256" key="4">
    <source>
        <dbReference type="SAM" id="SignalP"/>
    </source>
</evidence>
<proteinExistence type="inferred from homology"/>
<keyword evidence="6" id="KW-1185">Reference proteome</keyword>
<dbReference type="PROSITE" id="PS51318">
    <property type="entry name" value="TAT"/>
    <property type="match status" value="1"/>
</dbReference>
<dbReference type="Pfam" id="PF03480">
    <property type="entry name" value="DctP"/>
    <property type="match status" value="1"/>
</dbReference>
<keyword evidence="3 4" id="KW-0732">Signal</keyword>
<dbReference type="InterPro" id="IPR006311">
    <property type="entry name" value="TAT_signal"/>
</dbReference>
<comment type="similarity">
    <text evidence="1">Belongs to the bacterial solute-binding protein 7 family.</text>
</comment>
<sequence>MSRSRRRFIQASLAVCASLSFPYQRAFAMVQHPEEELAKRQSALYVFRLASPYPVNLSEFIPHMHNEFKQNVERMTRGKVYVDIHHSGTLGTGRELMAAVMRGQVEGILISVSNLSRALPMLDILNIPFWASSNQAFLNLISSPHWHSLVVDPINRQGKLTILMHHIVGARTLSSIKHFNRLINLPEKLQEAVLRVPASRVLSHFYSMTPASVVDVPWANVAKMARTKHIDVIDPSVVGLFAGPDQLKNQIGHVSLIESVPDAWVTVANQQWLNTLPLRIKGEIEEAAQQTFRIHVAQIEQLQQRCARALMALGAKLYRPNQDEVREWQLRFGHHNAQWNEVKRELLGSTRAFQQLLDSTEKKL</sequence>
<gene>
    <name evidence="5" type="ORF">CEX98_11030</name>
</gene>
<dbReference type="PANTHER" id="PTHR33376">
    <property type="match status" value="1"/>
</dbReference>
<evidence type="ECO:0000313" key="5">
    <source>
        <dbReference type="EMBL" id="PCK31717.1"/>
    </source>
</evidence>
<comment type="caution">
    <text evidence="5">The sequence shown here is derived from an EMBL/GenBank/DDBJ whole genome shotgun (WGS) entry which is preliminary data.</text>
</comment>
<dbReference type="NCBIfam" id="NF037995">
    <property type="entry name" value="TRAP_S1"/>
    <property type="match status" value="1"/>
</dbReference>
<dbReference type="RefSeq" id="WP_099642135.1">
    <property type="nucleotide sequence ID" value="NZ_NKHF01000047.1"/>
</dbReference>
<protein>
    <submittedName>
        <fullName evidence="5">TRAP transporter substrate-binding protein DctP</fullName>
    </submittedName>
</protein>
<dbReference type="Gene3D" id="3.40.190.170">
    <property type="entry name" value="Bacterial extracellular solute-binding protein, family 7"/>
    <property type="match status" value="1"/>
</dbReference>